<accession>A0A1G4IDT0</accession>
<name>A0A1G4IDT0_TRYEQ</name>
<evidence type="ECO:0000313" key="2">
    <source>
        <dbReference type="Proteomes" id="UP000195570"/>
    </source>
</evidence>
<evidence type="ECO:0000313" key="1">
    <source>
        <dbReference type="EMBL" id="SCU70440.1"/>
    </source>
</evidence>
<protein>
    <submittedName>
        <fullName evidence="1">Uncharacterized protein</fullName>
    </submittedName>
</protein>
<dbReference type="Proteomes" id="UP000195570">
    <property type="component" value="Unassembled WGS sequence"/>
</dbReference>
<sequence>MAQTSNNVTHSDKYHVCECYGHTQQLPNYKKLTNPRTLQGFYAKQKVSACPCIPNKREKNFNTTYCSENPAKRNVAFPEETYRDFEPGKHRVHKAASVPGDGATLRDPVTRARLVFPNACNYGGTVAKHTFPAIGQPRRLTPGERKYEQMYDRKEFLKAVLRDEICHRAEAEKQLEELENETGLRGSRHARLLAEAAAAAREAQLSEDHEEPKTVGEQYDAVMDELRFVTRQPVGSKLNIIRMYYTLEEQERMRNFARSFGSQKTSGRV</sequence>
<dbReference type="VEuPathDB" id="TriTrypDB:TEOVI_000201300"/>
<gene>
    <name evidence="1" type="ORF">TEOVI_000201300</name>
</gene>
<keyword evidence="2" id="KW-1185">Reference proteome</keyword>
<dbReference type="RefSeq" id="XP_067081248.1">
    <property type="nucleotide sequence ID" value="XM_067225147.1"/>
</dbReference>
<proteinExistence type="predicted"/>
<organism evidence="1 2">
    <name type="scientific">Trypanosoma equiperdum</name>
    <dbReference type="NCBI Taxonomy" id="5694"/>
    <lineage>
        <taxon>Eukaryota</taxon>
        <taxon>Discoba</taxon>
        <taxon>Euglenozoa</taxon>
        <taxon>Kinetoplastea</taxon>
        <taxon>Metakinetoplastina</taxon>
        <taxon>Trypanosomatida</taxon>
        <taxon>Trypanosomatidae</taxon>
        <taxon>Trypanosoma</taxon>
    </lineage>
</organism>
<reference evidence="1" key="1">
    <citation type="submission" date="2016-09" db="EMBL/GenBank/DDBJ databases">
        <authorList>
            <person name="Hebert L."/>
            <person name="Moumen B."/>
        </authorList>
    </citation>
    <scope>NUCLEOTIDE SEQUENCE [LARGE SCALE GENOMIC DNA]</scope>
    <source>
        <strain evidence="1">OVI</strain>
    </source>
</reference>
<dbReference type="EMBL" id="CZPT02001449">
    <property type="protein sequence ID" value="SCU70440.1"/>
    <property type="molecule type" value="Genomic_DNA"/>
</dbReference>
<dbReference type="GeneID" id="92375953"/>
<dbReference type="AlphaFoldDB" id="A0A1G4IDT0"/>
<comment type="caution">
    <text evidence="1">The sequence shown here is derived from an EMBL/GenBank/DDBJ whole genome shotgun (WGS) entry which is preliminary data.</text>
</comment>